<feature type="binding site" evidence="9 12">
    <location>
        <position position="123"/>
    </location>
    <ligand>
        <name>substrate</name>
    </ligand>
</feature>
<dbReference type="CDD" id="cd16010">
    <property type="entry name" value="iPGM"/>
    <property type="match status" value="1"/>
</dbReference>
<dbReference type="GO" id="GO:0004619">
    <property type="term" value="F:phosphoglycerate mutase activity"/>
    <property type="evidence" value="ECO:0007669"/>
    <property type="project" value="UniProtKB-UniRule"/>
</dbReference>
<keyword evidence="17" id="KW-1185">Reference proteome</keyword>
<evidence type="ECO:0000259" key="14">
    <source>
        <dbReference type="Pfam" id="PF01676"/>
    </source>
</evidence>
<evidence type="ECO:0000313" key="17">
    <source>
        <dbReference type="Proteomes" id="UP000289726"/>
    </source>
</evidence>
<keyword evidence="5 9" id="KW-0479">Metal-binding</keyword>
<feature type="domain" description="BPG-independent PGAM N-terminal" evidence="15">
    <location>
        <begin position="82"/>
        <end position="299"/>
    </location>
</feature>
<gene>
    <name evidence="9" type="primary">gpmI</name>
    <name evidence="16" type="ORF">EXT02_01545</name>
</gene>
<feature type="binding site" evidence="9 13">
    <location>
        <position position="444"/>
    </location>
    <ligand>
        <name>Mn(2+)</name>
        <dbReference type="ChEBI" id="CHEBI:29035"/>
        <label>2</label>
    </ligand>
</feature>
<accession>A0A4P6MAL4</accession>
<keyword evidence="8 9" id="KW-0413">Isomerase</keyword>
<feature type="binding site" evidence="9 13">
    <location>
        <position position="445"/>
    </location>
    <ligand>
        <name>Mn(2+)</name>
        <dbReference type="ChEBI" id="CHEBI:29035"/>
        <label>2</label>
    </ligand>
</feature>
<feature type="binding site" evidence="9 12">
    <location>
        <position position="187"/>
    </location>
    <ligand>
        <name>substrate</name>
    </ligand>
</feature>
<dbReference type="InterPro" id="IPR006124">
    <property type="entry name" value="Metalloenzyme"/>
</dbReference>
<evidence type="ECO:0000256" key="5">
    <source>
        <dbReference type="ARBA" id="ARBA00022723"/>
    </source>
</evidence>
<dbReference type="NCBIfam" id="TIGR01307">
    <property type="entry name" value="pgm_bpd_ind"/>
    <property type="match status" value="1"/>
</dbReference>
<dbReference type="SUPFAM" id="SSF64158">
    <property type="entry name" value="2,3-Bisphosphoglycerate-independent phosphoglycerate mutase, substrate-binding domain"/>
    <property type="match status" value="1"/>
</dbReference>
<organism evidence="16 17">
    <name type="scientific">'Catharanthus roseus' aster yellows phytoplasma</name>
    <dbReference type="NCBI Taxonomy" id="1193712"/>
    <lineage>
        <taxon>Bacteria</taxon>
        <taxon>Bacillati</taxon>
        <taxon>Mycoplasmatota</taxon>
        <taxon>Mollicutes</taxon>
        <taxon>Acholeplasmatales</taxon>
        <taxon>Acholeplasmataceae</taxon>
        <taxon>Candidatus Phytoplasma</taxon>
        <taxon>16SrI (Aster yellows group)</taxon>
    </lineage>
</organism>
<comment type="catalytic activity">
    <reaction evidence="1 9">
        <text>(2R)-2-phosphoglycerate = (2R)-3-phosphoglycerate</text>
        <dbReference type="Rhea" id="RHEA:15901"/>
        <dbReference type="ChEBI" id="CHEBI:58272"/>
        <dbReference type="ChEBI" id="CHEBI:58289"/>
        <dbReference type="EC" id="5.4.2.12"/>
    </reaction>
</comment>
<dbReference type="GO" id="GO:0005829">
    <property type="term" value="C:cytosol"/>
    <property type="evidence" value="ECO:0007669"/>
    <property type="project" value="TreeGrafter"/>
</dbReference>
<feature type="domain" description="Metalloenzyme" evidence="14">
    <location>
        <begin position="6"/>
        <end position="498"/>
    </location>
</feature>
<feature type="binding site" evidence="9 13">
    <location>
        <position position="407"/>
    </location>
    <ligand>
        <name>Mn(2+)</name>
        <dbReference type="ChEBI" id="CHEBI:29035"/>
        <label>1</label>
    </ligand>
</feature>
<dbReference type="GO" id="GO:0030145">
    <property type="term" value="F:manganese ion binding"/>
    <property type="evidence" value="ECO:0007669"/>
    <property type="project" value="UniProtKB-UniRule"/>
</dbReference>
<dbReference type="UniPathway" id="UPA00109">
    <property type="reaction ID" value="UER00186"/>
</dbReference>
<dbReference type="SUPFAM" id="SSF53649">
    <property type="entry name" value="Alkaline phosphatase-like"/>
    <property type="match status" value="1"/>
</dbReference>
<comment type="function">
    <text evidence="2 9">Catalyzes the interconversion of 2-phosphoglycerate and 3-phosphoglycerate.</text>
</comment>
<evidence type="ECO:0000256" key="7">
    <source>
        <dbReference type="ARBA" id="ARBA00023211"/>
    </source>
</evidence>
<dbReference type="GO" id="GO:0006007">
    <property type="term" value="P:glucose catabolic process"/>
    <property type="evidence" value="ECO:0007669"/>
    <property type="project" value="InterPro"/>
</dbReference>
<dbReference type="GO" id="GO:0006096">
    <property type="term" value="P:glycolytic process"/>
    <property type="evidence" value="ECO:0007669"/>
    <property type="project" value="UniProtKB-UniRule"/>
</dbReference>
<evidence type="ECO:0000259" key="15">
    <source>
        <dbReference type="Pfam" id="PF06415"/>
    </source>
</evidence>
<dbReference type="HAMAP" id="MF_01038">
    <property type="entry name" value="GpmI"/>
    <property type="match status" value="1"/>
</dbReference>
<feature type="binding site" evidence="9 13">
    <location>
        <position position="12"/>
    </location>
    <ligand>
        <name>Mn(2+)</name>
        <dbReference type="ChEBI" id="CHEBI:29035"/>
        <label>2</label>
    </ligand>
</feature>
<evidence type="ECO:0000313" key="16">
    <source>
        <dbReference type="EMBL" id="QBF23874.1"/>
    </source>
</evidence>
<feature type="active site" description="Phosphoserine intermediate" evidence="9 11">
    <location>
        <position position="62"/>
    </location>
</feature>
<comment type="similarity">
    <text evidence="4 9">Belongs to the BPG-independent phosphoglycerate mutase family.</text>
</comment>
<dbReference type="RefSeq" id="WP_130427686.1">
    <property type="nucleotide sequence ID" value="NZ_CP035949.1"/>
</dbReference>
<evidence type="ECO:0000256" key="8">
    <source>
        <dbReference type="ARBA" id="ARBA00023235"/>
    </source>
</evidence>
<dbReference type="Gene3D" id="3.40.720.10">
    <property type="entry name" value="Alkaline Phosphatase, subunit A"/>
    <property type="match status" value="1"/>
</dbReference>
<dbReference type="PANTHER" id="PTHR31637">
    <property type="entry name" value="2,3-BISPHOSPHOGLYCERATE-INDEPENDENT PHOSPHOGLYCERATE MUTASE"/>
    <property type="match status" value="1"/>
</dbReference>
<proteinExistence type="inferred from homology"/>
<dbReference type="AlphaFoldDB" id="A0A4P6MAL4"/>
<feature type="binding site" evidence="9 12">
    <location>
        <position position="181"/>
    </location>
    <ligand>
        <name>substrate</name>
    </ligand>
</feature>
<dbReference type="InterPro" id="IPR036646">
    <property type="entry name" value="PGAM_B_sf"/>
</dbReference>
<comment type="cofactor">
    <cofactor evidence="9">
        <name>Mn(2+)</name>
        <dbReference type="ChEBI" id="CHEBI:29035"/>
    </cofactor>
    <text evidence="9">Binds 2 manganese ions per subunit.</text>
</comment>
<evidence type="ECO:0000256" key="13">
    <source>
        <dbReference type="PIRSR" id="PIRSR001492-3"/>
    </source>
</evidence>
<comment type="pathway">
    <text evidence="3 9">Carbohydrate degradation; glycolysis; pyruvate from D-glyceraldehyde 3-phosphate: step 3/5.</text>
</comment>
<protein>
    <recommendedName>
        <fullName evidence="9 10">2,3-bisphosphoglycerate-independent phosphoglycerate mutase</fullName>
        <shortName evidence="9">BPG-independent PGAM</shortName>
        <shortName evidence="9">Phosphoglyceromutase</shortName>
        <shortName evidence="9">iPGM</shortName>
        <ecNumber evidence="9 10">5.4.2.12</ecNumber>
    </recommendedName>
</protein>
<dbReference type="InterPro" id="IPR011258">
    <property type="entry name" value="BPG-indep_PGM_N"/>
</dbReference>
<comment type="subunit">
    <text evidence="9">Monomer.</text>
</comment>
<dbReference type="InterPro" id="IPR017850">
    <property type="entry name" value="Alkaline_phosphatase_core_sf"/>
</dbReference>
<dbReference type="FunFam" id="3.40.1450.10:FF:000002">
    <property type="entry name" value="2,3-bisphosphoglycerate-independent phosphoglycerate mutase"/>
    <property type="match status" value="1"/>
</dbReference>
<feature type="binding site" evidence="9 12">
    <location>
        <begin position="154"/>
        <end position="155"/>
    </location>
    <ligand>
        <name>substrate</name>
    </ligand>
</feature>
<dbReference type="PIRSF" id="PIRSF001492">
    <property type="entry name" value="IPGAM"/>
    <property type="match status" value="1"/>
</dbReference>
<sequence>MTKKFVGLIILDGLGLTDQKENNAFHLAKTPYLDYLLKNFPNTTLKASGEEVGLPQGQMGNSEVGHLNLGAGRVVYQSLTQINKAISDKSFFTNKQFLQAIEHVKKNNSKMHLLGLISDGGIHSHLDHFKALFDLLKENNLSNNTFLHAFTDGRDTSPHSGINYIKDLLDYGFNIASVVGRYYALDRDNNWNRINLVYNMLTSKQAPVIDWPLEKTIQNFYNQGITDEFITPFITNPNGLINDNDAVIFVNFRPDRAMRLATALSNPCATNAFCSEGKTNFCGTKLLNNLFLVTMTKYSAQVKSVVAFEKITLKNIYGEVIANLGMHQLRIAETEKYPHVTFFFDGGKELQLKNADRILIPSPKVKTYDLKPEMSALEITTHAKNAILSGKYDTLILNFANPDMVGHTGFLDATIKAIQTVDSCLKEVLNAIFAVKGKACIVADHGNAEQMTDNQGNPHTAHTTNLVPFIVTDKNVVLKPGSLCDVAPTMLDLLEIKKPQEMTGNSLIKKLV</sequence>
<dbReference type="InterPro" id="IPR005995">
    <property type="entry name" value="Pgm_bpd_ind"/>
</dbReference>
<evidence type="ECO:0000256" key="4">
    <source>
        <dbReference type="ARBA" id="ARBA00008819"/>
    </source>
</evidence>
<dbReference type="Proteomes" id="UP000289726">
    <property type="component" value="Chromosome"/>
</dbReference>
<keyword evidence="7 9" id="KW-0464">Manganese</keyword>
<feature type="binding site" evidence="9 13">
    <location>
        <position position="62"/>
    </location>
    <ligand>
        <name>Mn(2+)</name>
        <dbReference type="ChEBI" id="CHEBI:29035"/>
        <label>2</label>
    </ligand>
</feature>
<feature type="binding site" evidence="9 13">
    <location>
        <position position="462"/>
    </location>
    <ligand>
        <name>Mn(2+)</name>
        <dbReference type="ChEBI" id="CHEBI:29035"/>
        <label>1</label>
    </ligand>
</feature>
<dbReference type="EMBL" id="CP035949">
    <property type="protein sequence ID" value="QBF23874.1"/>
    <property type="molecule type" value="Genomic_DNA"/>
</dbReference>
<dbReference type="PANTHER" id="PTHR31637:SF0">
    <property type="entry name" value="2,3-BISPHOSPHOGLYCERATE-INDEPENDENT PHOSPHOGLYCERATE MUTASE"/>
    <property type="match status" value="1"/>
</dbReference>
<feature type="binding site" evidence="9 12">
    <location>
        <begin position="253"/>
        <end position="256"/>
    </location>
    <ligand>
        <name>substrate</name>
    </ligand>
</feature>
<feature type="binding site" evidence="9 13">
    <location>
        <position position="403"/>
    </location>
    <ligand>
        <name>Mn(2+)</name>
        <dbReference type="ChEBI" id="CHEBI:29035"/>
        <label>1</label>
    </ligand>
</feature>
<dbReference type="EC" id="5.4.2.12" evidence="9 10"/>
<evidence type="ECO:0000256" key="12">
    <source>
        <dbReference type="PIRSR" id="PIRSR001492-2"/>
    </source>
</evidence>
<dbReference type="Pfam" id="PF01676">
    <property type="entry name" value="Metalloenzyme"/>
    <property type="match status" value="1"/>
</dbReference>
<name>A0A4P6MAL4_9MOLU</name>
<evidence type="ECO:0000256" key="1">
    <source>
        <dbReference type="ARBA" id="ARBA00000370"/>
    </source>
</evidence>
<evidence type="ECO:0000256" key="10">
    <source>
        <dbReference type="NCBIfam" id="TIGR01307"/>
    </source>
</evidence>
<evidence type="ECO:0000256" key="3">
    <source>
        <dbReference type="ARBA" id="ARBA00004798"/>
    </source>
</evidence>
<evidence type="ECO:0000256" key="2">
    <source>
        <dbReference type="ARBA" id="ARBA00002315"/>
    </source>
</evidence>
<reference evidence="16 17" key="1">
    <citation type="submission" date="2019-02" db="EMBL/GenBank/DDBJ databases">
        <title>Draft Genome Sequence of Maize Bushy Stunt-like Phytoplasma group 16SrI-B (Aster yellows) in South Africa.</title>
        <authorList>
            <person name="Coetzee B."/>
            <person name="Douglas-Smit N."/>
            <person name="Maree H.J."/>
            <person name="Burger J.T."/>
            <person name="Kruger K."/>
            <person name="Pietersen G."/>
        </authorList>
    </citation>
    <scope>NUCLEOTIDE SEQUENCE [LARGE SCALE GENOMIC DNA]</scope>
    <source>
        <strain evidence="16 17">De Villa</strain>
    </source>
</reference>
<evidence type="ECO:0000256" key="9">
    <source>
        <dbReference type="HAMAP-Rule" id="MF_01038"/>
    </source>
</evidence>
<dbReference type="Pfam" id="PF06415">
    <property type="entry name" value="iPGM_N"/>
    <property type="match status" value="1"/>
</dbReference>
<evidence type="ECO:0000256" key="11">
    <source>
        <dbReference type="PIRSR" id="PIRSR001492-1"/>
    </source>
</evidence>
<feature type="binding site" evidence="9 12">
    <location>
        <position position="336"/>
    </location>
    <ligand>
        <name>substrate</name>
    </ligand>
</feature>
<keyword evidence="6 9" id="KW-0324">Glycolysis</keyword>
<evidence type="ECO:0000256" key="6">
    <source>
        <dbReference type="ARBA" id="ARBA00023152"/>
    </source>
</evidence>
<dbReference type="Gene3D" id="3.40.1450.10">
    <property type="entry name" value="BPG-independent phosphoglycerate mutase, domain B"/>
    <property type="match status" value="1"/>
</dbReference>